<dbReference type="PANTHER" id="PTHR36762">
    <property type="entry name" value="LIGHT-REGULATED PROTEIN 1, CHLOROPLASTIC"/>
    <property type="match status" value="1"/>
</dbReference>
<proteinExistence type="predicted"/>
<gene>
    <name evidence="1" type="ORF">ZEAMMB73_Zm00001d050774</name>
</gene>
<dbReference type="InParanoid" id="A0A1D6Q3A0"/>
<dbReference type="Pfam" id="PF07207">
    <property type="entry name" value="Lir1"/>
    <property type="match status" value="1"/>
</dbReference>
<dbReference type="PaxDb" id="4577-GRMZM2G459230_P01"/>
<dbReference type="GO" id="GO:0009507">
    <property type="term" value="C:chloroplast"/>
    <property type="evidence" value="ECO:0007669"/>
    <property type="project" value="InterPro"/>
</dbReference>
<organism evidence="1">
    <name type="scientific">Zea mays</name>
    <name type="common">Maize</name>
    <dbReference type="NCBI Taxonomy" id="4577"/>
    <lineage>
        <taxon>Eukaryota</taxon>
        <taxon>Viridiplantae</taxon>
        <taxon>Streptophyta</taxon>
        <taxon>Embryophyta</taxon>
        <taxon>Tracheophyta</taxon>
        <taxon>Spermatophyta</taxon>
        <taxon>Magnoliopsida</taxon>
        <taxon>Liliopsida</taxon>
        <taxon>Poales</taxon>
        <taxon>Poaceae</taxon>
        <taxon>PACMAD clade</taxon>
        <taxon>Panicoideae</taxon>
        <taxon>Andropogonodae</taxon>
        <taxon>Andropogoneae</taxon>
        <taxon>Tripsacinae</taxon>
        <taxon>Zea</taxon>
    </lineage>
</organism>
<dbReference type="FunCoup" id="A0A1D6Q3A0">
    <property type="interactions" value="1754"/>
</dbReference>
<accession>A0A1D6Q3A0</accession>
<dbReference type="Pfam" id="PF12481">
    <property type="entry name" value="DUF3700"/>
    <property type="match status" value="1"/>
</dbReference>
<sequence>MSLLPSGSWMCSHQELTMEKSTVVVCVPVVIMAEIAEIDYSSSFSVFTMEAYDLLGGDACSTQMYSEAKLASVAATVRRRVEKEERDYLSHDKPRTVLSGKACNDLDGEFCDAPYQVLRDLGGKFVFILYNTLSKSTFVTVGVDSENHLVFSNDARILKTICDNLYMPFPKGNY</sequence>
<dbReference type="AlphaFoldDB" id="A0A1D6Q3A0"/>
<dbReference type="PANTHER" id="PTHR36762:SF2">
    <property type="entry name" value="LIGHT-REGULATED PROTEIN 1, CHLOROPLASTIC"/>
    <property type="match status" value="1"/>
</dbReference>
<name>A0A1D6Q3A0_MAIZE</name>
<evidence type="ECO:0000313" key="1">
    <source>
        <dbReference type="EMBL" id="AQK53042.1"/>
    </source>
</evidence>
<reference evidence="1" key="1">
    <citation type="submission" date="2015-12" db="EMBL/GenBank/DDBJ databases">
        <title>Update maize B73 reference genome by single molecule sequencing technologies.</title>
        <authorList>
            <consortium name="Maize Genome Sequencing Project"/>
            <person name="Ware D."/>
        </authorList>
    </citation>
    <scope>NUCLEOTIDE SEQUENCE</scope>
    <source>
        <tissue evidence="1">Seedling</tissue>
    </source>
</reference>
<dbReference type="eggNOG" id="ENOG502S43X">
    <property type="taxonomic scope" value="Eukaryota"/>
</dbReference>
<dbReference type="InterPro" id="IPR024286">
    <property type="entry name" value="DUF3700"/>
</dbReference>
<protein>
    <submittedName>
        <fullName evidence="1">CCR-like</fullName>
    </submittedName>
</protein>
<dbReference type="EMBL" id="CM000780">
    <property type="protein sequence ID" value="AQK53042.1"/>
    <property type="molecule type" value="Genomic_DNA"/>
</dbReference>
<dbReference type="InterPro" id="IPR009856">
    <property type="entry name" value="Lir1"/>
</dbReference>